<feature type="domain" description="CCAAT-binding factor" evidence="5">
    <location>
        <begin position="361"/>
        <end position="509"/>
    </location>
</feature>
<dbReference type="SUPFAM" id="SSF48371">
    <property type="entry name" value="ARM repeat"/>
    <property type="match status" value="1"/>
</dbReference>
<keyword evidence="4" id="KW-1133">Transmembrane helix</keyword>
<dbReference type="InterPro" id="IPR016024">
    <property type="entry name" value="ARM-type_fold"/>
</dbReference>
<reference evidence="6 7" key="1">
    <citation type="journal article" date="2018" name="Mol. Genet. Genomics">
        <title>The red deer Cervus elaphus genome CerEla1.0: sequencing, annotating, genes, and chromosomes.</title>
        <authorList>
            <person name="Bana N.A."/>
            <person name="Nyiri A."/>
            <person name="Nagy J."/>
            <person name="Frank K."/>
            <person name="Nagy T."/>
            <person name="Steger V."/>
            <person name="Schiller M."/>
            <person name="Lakatos P."/>
            <person name="Sugar L."/>
            <person name="Horn P."/>
            <person name="Barta E."/>
            <person name="Orosz L."/>
        </authorList>
    </citation>
    <scope>NUCLEOTIDE SEQUENCE [LARGE SCALE GENOMIC DNA]</scope>
    <source>
        <strain evidence="6">Hungarian</strain>
    </source>
</reference>
<dbReference type="PANTHER" id="PTHR12455">
    <property type="entry name" value="NUCLEOLAR COMPLEX PROTEIN 4"/>
    <property type="match status" value="1"/>
</dbReference>
<comment type="subcellular location">
    <subcellularLocation>
        <location evidence="1">Nucleus membrane</location>
        <topology evidence="1">Multi-pass membrane protein</topology>
    </subcellularLocation>
</comment>
<accession>A0A212DA42</accession>
<dbReference type="InterPro" id="IPR005612">
    <property type="entry name" value="CCAAT-binding_factor"/>
</dbReference>
<dbReference type="EMBL" id="MKHE01000005">
    <property type="protein sequence ID" value="OWK15108.1"/>
    <property type="molecule type" value="Genomic_DNA"/>
</dbReference>
<name>A0A212DA42_CEREH</name>
<comment type="similarity">
    <text evidence="2">Belongs to the CBF/MAK21 family.</text>
</comment>
<dbReference type="GO" id="GO:0031965">
    <property type="term" value="C:nuclear membrane"/>
    <property type="evidence" value="ECO:0007669"/>
    <property type="project" value="UniProtKB-SubCell"/>
</dbReference>
<evidence type="ECO:0000256" key="3">
    <source>
        <dbReference type="ARBA" id="ARBA00022692"/>
    </source>
</evidence>
<evidence type="ECO:0000256" key="2">
    <source>
        <dbReference type="ARBA" id="ARBA00007797"/>
    </source>
</evidence>
<keyword evidence="7" id="KW-1185">Reference proteome</keyword>
<protein>
    <recommendedName>
        <fullName evidence="5">CCAAT-binding factor domain-containing protein</fullName>
    </recommendedName>
</protein>
<comment type="caution">
    <text evidence="6">The sequence shown here is derived from an EMBL/GenBank/DDBJ whole genome shotgun (WGS) entry which is preliminary data.</text>
</comment>
<dbReference type="GO" id="GO:0032040">
    <property type="term" value="C:small-subunit processome"/>
    <property type="evidence" value="ECO:0007669"/>
    <property type="project" value="TreeGrafter"/>
</dbReference>
<dbReference type="GO" id="GO:0030692">
    <property type="term" value="C:Noc4p-Nop14p complex"/>
    <property type="evidence" value="ECO:0007669"/>
    <property type="project" value="TreeGrafter"/>
</dbReference>
<dbReference type="PANTHER" id="PTHR12455:SF0">
    <property type="entry name" value="NUCLEOLAR COMPLEX PROTEIN 4 HOMOLOG"/>
    <property type="match status" value="1"/>
</dbReference>
<evidence type="ECO:0000313" key="6">
    <source>
        <dbReference type="EMBL" id="OWK15108.1"/>
    </source>
</evidence>
<evidence type="ECO:0000313" key="7">
    <source>
        <dbReference type="Proteomes" id="UP000242450"/>
    </source>
</evidence>
<keyword evidence="3" id="KW-0812">Transmembrane</keyword>
<dbReference type="OrthoDB" id="10263185at2759"/>
<dbReference type="GO" id="GO:0042254">
    <property type="term" value="P:ribosome biogenesis"/>
    <property type="evidence" value="ECO:0007669"/>
    <property type="project" value="InterPro"/>
</dbReference>
<dbReference type="AlphaFoldDB" id="A0A212DA42"/>
<dbReference type="Proteomes" id="UP000242450">
    <property type="component" value="Chromosome 5"/>
</dbReference>
<dbReference type="Pfam" id="PF03914">
    <property type="entry name" value="CBF"/>
    <property type="match status" value="1"/>
</dbReference>
<organism evidence="6 7">
    <name type="scientific">Cervus elaphus hippelaphus</name>
    <name type="common">European red deer</name>
    <dbReference type="NCBI Taxonomy" id="46360"/>
    <lineage>
        <taxon>Eukaryota</taxon>
        <taxon>Metazoa</taxon>
        <taxon>Chordata</taxon>
        <taxon>Craniata</taxon>
        <taxon>Vertebrata</taxon>
        <taxon>Euteleostomi</taxon>
        <taxon>Mammalia</taxon>
        <taxon>Eutheria</taxon>
        <taxon>Laurasiatheria</taxon>
        <taxon>Artiodactyla</taxon>
        <taxon>Ruminantia</taxon>
        <taxon>Pecora</taxon>
        <taxon>Cervidae</taxon>
        <taxon>Cervinae</taxon>
        <taxon>Cervus</taxon>
    </lineage>
</organism>
<evidence type="ECO:0000256" key="1">
    <source>
        <dbReference type="ARBA" id="ARBA00004232"/>
    </source>
</evidence>
<evidence type="ECO:0000259" key="5">
    <source>
        <dbReference type="Pfam" id="PF03914"/>
    </source>
</evidence>
<gene>
    <name evidence="6" type="ORF">Celaphus_00000426</name>
</gene>
<proteinExistence type="inferred from homology"/>
<evidence type="ECO:0000256" key="4">
    <source>
        <dbReference type="ARBA" id="ARBA00022989"/>
    </source>
</evidence>
<sequence>MTARAGRDVSGAPGCGATGLVCPAWGGGMEGDAGPGGARRAVGHLVEAVLASRGEANAVFDILAVLQSEDQEEIQEAVHACSRLFGALLARGELFVGPLPSEEIVLTGSRGATRKYKVWMRHRYQSCCNRLGELLAHPSFQVKELALSTLMKFVQLEGEHPLEQPKWEGNYLFPHQLFRLVVGGLLSPEEDRSLLLSQFREYLEHDDIRYHTMQAASDTVARATDGRPEVSRLGPWEQGGRRQWACSIQVLRPGLWQVPLAFWNNAFMLLSSVSLPRQEGTLSSFYVKHTELSDKWKVIHLKEHRKAFQQMWLRFLKHQLPLRVCKKVLVIMHDSILPHLAQPSLMIDFLTRAYDIGGAISLLALNGLFILIHKHNLEYPDFYRKLYGLLDPSVFHVKYRARFFHLADLFLSSSHLPAYLVAAFAKRLARLALTAPPEALLMVLPFICNLLRRHPACRVLMHRPRGPELDADPYDPTEEDPAQSRALESSLWELQALQQHYHPEVSKAASAINQALSVPEVSIAPLLEVTAFEIFERDLKKKGPESVPLEFIPAQGLLGRREDLCAQLFTLS</sequence>
<dbReference type="InterPro" id="IPR027193">
    <property type="entry name" value="Noc4"/>
</dbReference>
<keyword evidence="4" id="KW-0472">Membrane</keyword>